<protein>
    <recommendedName>
        <fullName evidence="1">Bacterial bifunctional deaminase-reductase C-terminal domain-containing protein</fullName>
    </recommendedName>
</protein>
<dbReference type="SUPFAM" id="SSF53597">
    <property type="entry name" value="Dihydrofolate reductase-like"/>
    <property type="match status" value="1"/>
</dbReference>
<evidence type="ECO:0000313" key="3">
    <source>
        <dbReference type="Proteomes" id="UP000289954"/>
    </source>
</evidence>
<dbReference type="AlphaFoldDB" id="A0A402DRS7"/>
<dbReference type="PANTHER" id="PTHR38011">
    <property type="entry name" value="DIHYDROFOLATE REDUCTASE FAMILY PROTEIN (AFU_ORTHOLOGUE AFUA_8G06820)"/>
    <property type="match status" value="1"/>
</dbReference>
<feature type="domain" description="Bacterial bifunctional deaminase-reductase C-terminal" evidence="1">
    <location>
        <begin position="3"/>
        <end position="176"/>
    </location>
</feature>
<dbReference type="EMBL" id="BIMR01000139">
    <property type="protein sequence ID" value="GCE76849.1"/>
    <property type="molecule type" value="Genomic_DNA"/>
</dbReference>
<comment type="caution">
    <text evidence="2">The sequence shown here is derived from an EMBL/GenBank/DDBJ whole genome shotgun (WGS) entry which is preliminary data.</text>
</comment>
<reference evidence="2 3" key="1">
    <citation type="submission" date="2019-01" db="EMBL/GenBank/DDBJ databases">
        <title>Draft genome sequence of Cellulomonas takizawaensis strain TKZ-21.</title>
        <authorList>
            <person name="Yamamura H."/>
            <person name="Hayashi T."/>
            <person name="Hamada M."/>
            <person name="Serisawa Y."/>
            <person name="Matsuyama K."/>
            <person name="Nakagawa Y."/>
            <person name="Otoguro M."/>
            <person name="Yanagida F."/>
            <person name="Hayakawa M."/>
        </authorList>
    </citation>
    <scope>NUCLEOTIDE SEQUENCE [LARGE SCALE GENOMIC DNA]</scope>
    <source>
        <strain evidence="2 3">NBRC12680</strain>
    </source>
</reference>
<dbReference type="InterPro" id="IPR002734">
    <property type="entry name" value="RibDG_C"/>
</dbReference>
<evidence type="ECO:0000313" key="2">
    <source>
        <dbReference type="EMBL" id="GCE76849.1"/>
    </source>
</evidence>
<dbReference type="OrthoDB" id="7949219at2"/>
<dbReference type="InterPro" id="IPR024072">
    <property type="entry name" value="DHFR-like_dom_sf"/>
</dbReference>
<proteinExistence type="predicted"/>
<dbReference type="Pfam" id="PF01872">
    <property type="entry name" value="RibD_C"/>
    <property type="match status" value="1"/>
</dbReference>
<dbReference type="PANTHER" id="PTHR38011:SF11">
    <property type="entry name" value="2,5-DIAMINO-6-RIBOSYLAMINO-4(3H)-PYRIMIDINONE 5'-PHOSPHATE REDUCTASE"/>
    <property type="match status" value="1"/>
</dbReference>
<dbReference type="Proteomes" id="UP000289954">
    <property type="component" value="Unassembled WGS sequence"/>
</dbReference>
<dbReference type="InterPro" id="IPR050765">
    <property type="entry name" value="Riboflavin_Biosynth_HTPR"/>
</dbReference>
<sequence length="195" mass="20959">MRTVYAFVIVSIDGFHATPDGGTDWFATDDEFEEYAAAQGDAIDTIVMGRRTFELMATYWPTPQAYADDPAVAGFMNDLPKVVASRTTTQHPWGPTTFVADDVVGHLRALRAAPGKDVAIFGSSSLVASLLPTGVVDELRVVVQPTVLGAGLRFLDGADGRTELERLDVREFRNGNTLLTLRPVPRDPVAPGGPA</sequence>
<dbReference type="Gene3D" id="3.40.430.10">
    <property type="entry name" value="Dihydrofolate Reductase, subunit A"/>
    <property type="match status" value="1"/>
</dbReference>
<dbReference type="GO" id="GO:0009231">
    <property type="term" value="P:riboflavin biosynthetic process"/>
    <property type="evidence" value="ECO:0007669"/>
    <property type="project" value="InterPro"/>
</dbReference>
<gene>
    <name evidence="2" type="ORF">CBZ_19050</name>
</gene>
<dbReference type="GO" id="GO:0008703">
    <property type="term" value="F:5-amino-6-(5-phosphoribosylamino)uracil reductase activity"/>
    <property type="evidence" value="ECO:0007669"/>
    <property type="project" value="InterPro"/>
</dbReference>
<dbReference type="RefSeq" id="WP_130781455.1">
    <property type="nucleotide sequence ID" value="NZ_BIMR01000139.1"/>
</dbReference>
<name>A0A402DRS7_9CELL</name>
<keyword evidence="3" id="KW-1185">Reference proteome</keyword>
<evidence type="ECO:0000259" key="1">
    <source>
        <dbReference type="Pfam" id="PF01872"/>
    </source>
</evidence>
<organism evidence="2 3">
    <name type="scientific">Cellulomonas biazotea</name>
    <dbReference type="NCBI Taxonomy" id="1709"/>
    <lineage>
        <taxon>Bacteria</taxon>
        <taxon>Bacillati</taxon>
        <taxon>Actinomycetota</taxon>
        <taxon>Actinomycetes</taxon>
        <taxon>Micrococcales</taxon>
        <taxon>Cellulomonadaceae</taxon>
        <taxon>Cellulomonas</taxon>
    </lineage>
</organism>
<accession>A0A402DRS7</accession>